<dbReference type="Gene3D" id="3.40.30.10">
    <property type="entry name" value="Glutaredoxin"/>
    <property type="match status" value="1"/>
</dbReference>
<evidence type="ECO:0000256" key="1">
    <source>
        <dbReference type="SAM" id="Phobius"/>
    </source>
</evidence>
<feature type="transmembrane region" description="Helical" evidence="1">
    <location>
        <begin position="36"/>
        <end position="53"/>
    </location>
</feature>
<dbReference type="InterPro" id="IPR036249">
    <property type="entry name" value="Thioredoxin-like_sf"/>
</dbReference>
<sequence>TNNQHTKGLRVPAKTPHSPYTFAIASNLKTKIMKKLIYIFTILSFLISHNLFAKDKLITIYDKDCGFSQELLNDTYQNDLVKKELSSYEHLIFEADTDNGINYINEFNITAFPTQIIISDDSIISFAGYYDSKNQLQILKEPKQFNTVLIAYNSELSEQDGFIPDMVIKYLCTTMNNANASSRSSLEAFMTAFQSMLDKMEIKVDDLNKYTFENIDKLICTNKDTVKMRKTNTILKHAIDTANYKFIREAIFIKVDGKNVCNPYIDFNRVEIIDGEEETLIQFIDKLLNEDGMDAAHDFNTIRDIENQIQGCINAQNNKKL</sequence>
<organism evidence="2 3">
    <name type="scientific">Nonlabens ulvanivorans</name>
    <name type="common">Persicivirga ulvanivorans</name>
    <dbReference type="NCBI Taxonomy" id="906888"/>
    <lineage>
        <taxon>Bacteria</taxon>
        <taxon>Pseudomonadati</taxon>
        <taxon>Bacteroidota</taxon>
        <taxon>Flavobacteriia</taxon>
        <taxon>Flavobacteriales</taxon>
        <taxon>Flavobacteriaceae</taxon>
        <taxon>Nonlabens</taxon>
    </lineage>
</organism>
<keyword evidence="1" id="KW-0472">Membrane</keyword>
<gene>
    <name evidence="2" type="ORF">LY02_02908</name>
</gene>
<dbReference type="EMBL" id="PVNA01000019">
    <property type="protein sequence ID" value="PRX09723.1"/>
    <property type="molecule type" value="Genomic_DNA"/>
</dbReference>
<keyword evidence="1" id="KW-1133">Transmembrane helix</keyword>
<proteinExistence type="predicted"/>
<protein>
    <recommendedName>
        <fullName evidence="4">Thioredoxin-like fold domain-containing protein</fullName>
    </recommendedName>
</protein>
<dbReference type="RefSeq" id="WP_211295325.1">
    <property type="nucleotide sequence ID" value="NZ_PVNA01000019.1"/>
</dbReference>
<evidence type="ECO:0000313" key="2">
    <source>
        <dbReference type="EMBL" id="PRX09723.1"/>
    </source>
</evidence>
<evidence type="ECO:0000313" key="3">
    <source>
        <dbReference type="Proteomes" id="UP000239997"/>
    </source>
</evidence>
<accession>A0ABX5E2X2</accession>
<name>A0ABX5E2X2_NONUL</name>
<evidence type="ECO:0008006" key="4">
    <source>
        <dbReference type="Google" id="ProtNLM"/>
    </source>
</evidence>
<keyword evidence="1" id="KW-0812">Transmembrane</keyword>
<keyword evidence="3" id="KW-1185">Reference proteome</keyword>
<dbReference type="SUPFAM" id="SSF52833">
    <property type="entry name" value="Thioredoxin-like"/>
    <property type="match status" value="1"/>
</dbReference>
<dbReference type="Proteomes" id="UP000239997">
    <property type="component" value="Unassembled WGS sequence"/>
</dbReference>
<comment type="caution">
    <text evidence="2">The sequence shown here is derived from an EMBL/GenBank/DDBJ whole genome shotgun (WGS) entry which is preliminary data.</text>
</comment>
<feature type="non-terminal residue" evidence="2">
    <location>
        <position position="1"/>
    </location>
</feature>
<reference evidence="2 3" key="1">
    <citation type="submission" date="2018-03" db="EMBL/GenBank/DDBJ databases">
        <title>Genomic Encyclopedia of Archaeal and Bacterial Type Strains, Phase II (KMG-II): from individual species to whole genera.</title>
        <authorList>
            <person name="Goeker M."/>
        </authorList>
    </citation>
    <scope>NUCLEOTIDE SEQUENCE [LARGE SCALE GENOMIC DNA]</scope>
    <source>
        <strain evidence="2 3">DSM 22727</strain>
    </source>
</reference>